<keyword evidence="5" id="KW-0902">Two-component regulatory system</keyword>
<dbReference type="Gene3D" id="1.10.10.60">
    <property type="entry name" value="Homeodomain-like"/>
    <property type="match status" value="2"/>
</dbReference>
<dbReference type="InterPro" id="IPR001789">
    <property type="entry name" value="Sig_transdc_resp-reg_receiver"/>
</dbReference>
<dbReference type="PRINTS" id="PR00032">
    <property type="entry name" value="HTHARAC"/>
</dbReference>
<evidence type="ECO:0000313" key="13">
    <source>
        <dbReference type="EMBL" id="HIW82418.1"/>
    </source>
</evidence>
<dbReference type="Proteomes" id="UP000824265">
    <property type="component" value="Unassembled WGS sequence"/>
</dbReference>
<evidence type="ECO:0000256" key="6">
    <source>
        <dbReference type="ARBA" id="ARBA00023015"/>
    </source>
</evidence>
<dbReference type="PANTHER" id="PTHR42713">
    <property type="entry name" value="HISTIDINE KINASE-RELATED"/>
    <property type="match status" value="1"/>
</dbReference>
<evidence type="ECO:0000256" key="2">
    <source>
        <dbReference type="ARBA" id="ARBA00018672"/>
    </source>
</evidence>
<keyword evidence="8" id="KW-0804">Transcription</keyword>
<reference evidence="13" key="2">
    <citation type="submission" date="2021-04" db="EMBL/GenBank/DDBJ databases">
        <authorList>
            <person name="Gilroy R."/>
        </authorList>
    </citation>
    <scope>NUCLEOTIDE SEQUENCE</scope>
    <source>
        <strain evidence="13">CHK195-6426</strain>
    </source>
</reference>
<gene>
    <name evidence="13" type="ORF">H9742_13030</name>
</gene>
<evidence type="ECO:0000256" key="9">
    <source>
        <dbReference type="ARBA" id="ARBA00024867"/>
    </source>
</evidence>
<sequence length="251" mass="29098">MYSLIIVEDDDSIRSGLVHLFPWEDCGFTITGDFSNGRSAWKFLKEHSSVNAVLTDIRMPLMDGLELTRRVYEEMPQTSVFLISGFQDFSYAQQAIHYNVKDFFIKPVRHQNLMLSFLKLKEELDRLNLPDADPGPVNQYYDQILRMVKTYVTDHLKTATLEEAAVLSHLSAGYLSRLFKSQCSMSFSDYVLKKRMERACVLLSDPRNKVYEVSDAVGYDNPKNFSRAFRSYFHMSPKEFREKGSQAYDET</sequence>
<feature type="modified residue" description="4-aspartylphosphate" evidence="10">
    <location>
        <position position="56"/>
    </location>
</feature>
<keyword evidence="3" id="KW-0963">Cytoplasm</keyword>
<dbReference type="InterPro" id="IPR009057">
    <property type="entry name" value="Homeodomain-like_sf"/>
</dbReference>
<keyword evidence="7" id="KW-0238">DNA-binding</keyword>
<keyword evidence="4 10" id="KW-0597">Phosphoprotein</keyword>
<dbReference type="SUPFAM" id="SSF46689">
    <property type="entry name" value="Homeodomain-like"/>
    <property type="match status" value="2"/>
</dbReference>
<dbReference type="InterPro" id="IPR051552">
    <property type="entry name" value="HptR"/>
</dbReference>
<evidence type="ECO:0000256" key="3">
    <source>
        <dbReference type="ARBA" id="ARBA00022490"/>
    </source>
</evidence>
<dbReference type="SMART" id="SM00448">
    <property type="entry name" value="REC"/>
    <property type="match status" value="1"/>
</dbReference>
<dbReference type="EMBL" id="DXGH01000072">
    <property type="protein sequence ID" value="HIW82418.1"/>
    <property type="molecule type" value="Genomic_DNA"/>
</dbReference>
<evidence type="ECO:0000259" key="11">
    <source>
        <dbReference type="PROSITE" id="PS01124"/>
    </source>
</evidence>
<dbReference type="InterPro" id="IPR018060">
    <property type="entry name" value="HTH_AraC"/>
</dbReference>
<evidence type="ECO:0000256" key="8">
    <source>
        <dbReference type="ARBA" id="ARBA00023163"/>
    </source>
</evidence>
<comment type="function">
    <text evidence="9">May play the central regulatory role in sporulation. It may be an element of the effector pathway responsible for the activation of sporulation genes in response to nutritional stress. Spo0A may act in concert with spo0H (a sigma factor) to control the expression of some genes that are critical to the sporulation process.</text>
</comment>
<dbReference type="GO" id="GO:0003700">
    <property type="term" value="F:DNA-binding transcription factor activity"/>
    <property type="evidence" value="ECO:0007669"/>
    <property type="project" value="InterPro"/>
</dbReference>
<dbReference type="CDD" id="cd17536">
    <property type="entry name" value="REC_YesN-like"/>
    <property type="match status" value="1"/>
</dbReference>
<dbReference type="AlphaFoldDB" id="A0A9D1R8E5"/>
<dbReference type="PROSITE" id="PS01124">
    <property type="entry name" value="HTH_ARAC_FAMILY_2"/>
    <property type="match status" value="1"/>
</dbReference>
<dbReference type="Pfam" id="PF00072">
    <property type="entry name" value="Response_reg"/>
    <property type="match status" value="1"/>
</dbReference>
<evidence type="ECO:0000256" key="4">
    <source>
        <dbReference type="ARBA" id="ARBA00022553"/>
    </source>
</evidence>
<feature type="domain" description="Response regulatory" evidence="12">
    <location>
        <begin position="3"/>
        <end position="121"/>
    </location>
</feature>
<evidence type="ECO:0000313" key="14">
    <source>
        <dbReference type="Proteomes" id="UP000824265"/>
    </source>
</evidence>
<evidence type="ECO:0000256" key="5">
    <source>
        <dbReference type="ARBA" id="ARBA00023012"/>
    </source>
</evidence>
<keyword evidence="6" id="KW-0805">Transcription regulation</keyword>
<proteinExistence type="predicted"/>
<reference evidence="13" key="1">
    <citation type="journal article" date="2021" name="PeerJ">
        <title>Extensive microbial diversity within the chicken gut microbiome revealed by metagenomics and culture.</title>
        <authorList>
            <person name="Gilroy R."/>
            <person name="Ravi A."/>
            <person name="Getino M."/>
            <person name="Pursley I."/>
            <person name="Horton D.L."/>
            <person name="Alikhan N.F."/>
            <person name="Baker D."/>
            <person name="Gharbi K."/>
            <person name="Hall N."/>
            <person name="Watson M."/>
            <person name="Adriaenssens E.M."/>
            <person name="Foster-Nyarko E."/>
            <person name="Jarju S."/>
            <person name="Secka A."/>
            <person name="Antonio M."/>
            <person name="Oren A."/>
            <person name="Chaudhuri R.R."/>
            <person name="La Ragione R."/>
            <person name="Hildebrand F."/>
            <person name="Pallen M.J."/>
        </authorList>
    </citation>
    <scope>NUCLEOTIDE SEQUENCE</scope>
    <source>
        <strain evidence="13">CHK195-6426</strain>
    </source>
</reference>
<dbReference type="GO" id="GO:0005737">
    <property type="term" value="C:cytoplasm"/>
    <property type="evidence" value="ECO:0007669"/>
    <property type="project" value="UniProtKB-SubCell"/>
</dbReference>
<dbReference type="PROSITE" id="PS50110">
    <property type="entry name" value="RESPONSE_REGULATORY"/>
    <property type="match status" value="1"/>
</dbReference>
<dbReference type="Gene3D" id="3.40.50.2300">
    <property type="match status" value="1"/>
</dbReference>
<evidence type="ECO:0000256" key="10">
    <source>
        <dbReference type="PROSITE-ProRule" id="PRU00169"/>
    </source>
</evidence>
<dbReference type="Pfam" id="PF12833">
    <property type="entry name" value="HTH_18"/>
    <property type="match status" value="1"/>
</dbReference>
<dbReference type="GO" id="GO:0043565">
    <property type="term" value="F:sequence-specific DNA binding"/>
    <property type="evidence" value="ECO:0007669"/>
    <property type="project" value="InterPro"/>
</dbReference>
<dbReference type="SUPFAM" id="SSF52172">
    <property type="entry name" value="CheY-like"/>
    <property type="match status" value="1"/>
</dbReference>
<dbReference type="GO" id="GO:0000160">
    <property type="term" value="P:phosphorelay signal transduction system"/>
    <property type="evidence" value="ECO:0007669"/>
    <property type="project" value="UniProtKB-KW"/>
</dbReference>
<feature type="domain" description="HTH araC/xylS-type" evidence="11">
    <location>
        <begin position="142"/>
        <end position="243"/>
    </location>
</feature>
<protein>
    <recommendedName>
        <fullName evidence="2">Stage 0 sporulation protein A homolog</fullName>
    </recommendedName>
</protein>
<comment type="subcellular location">
    <subcellularLocation>
        <location evidence="1">Cytoplasm</location>
    </subcellularLocation>
</comment>
<dbReference type="InterPro" id="IPR011006">
    <property type="entry name" value="CheY-like_superfamily"/>
</dbReference>
<dbReference type="SMART" id="SM00342">
    <property type="entry name" value="HTH_ARAC"/>
    <property type="match status" value="1"/>
</dbReference>
<comment type="caution">
    <text evidence="13">The sequence shown here is derived from an EMBL/GenBank/DDBJ whole genome shotgun (WGS) entry which is preliminary data.</text>
</comment>
<dbReference type="InterPro" id="IPR020449">
    <property type="entry name" value="Tscrpt_reg_AraC-type_HTH"/>
</dbReference>
<dbReference type="PANTHER" id="PTHR42713:SF3">
    <property type="entry name" value="TRANSCRIPTIONAL REGULATORY PROTEIN HPTR"/>
    <property type="match status" value="1"/>
</dbReference>
<name>A0A9D1R8E5_9FIRM</name>
<evidence type="ECO:0000256" key="7">
    <source>
        <dbReference type="ARBA" id="ARBA00023125"/>
    </source>
</evidence>
<evidence type="ECO:0000259" key="12">
    <source>
        <dbReference type="PROSITE" id="PS50110"/>
    </source>
</evidence>
<evidence type="ECO:0000256" key="1">
    <source>
        <dbReference type="ARBA" id="ARBA00004496"/>
    </source>
</evidence>
<organism evidence="13 14">
    <name type="scientific">Candidatus Acetatifactor stercoripullorum</name>
    <dbReference type="NCBI Taxonomy" id="2838414"/>
    <lineage>
        <taxon>Bacteria</taxon>
        <taxon>Bacillati</taxon>
        <taxon>Bacillota</taxon>
        <taxon>Clostridia</taxon>
        <taxon>Lachnospirales</taxon>
        <taxon>Lachnospiraceae</taxon>
        <taxon>Acetatifactor</taxon>
    </lineage>
</organism>
<accession>A0A9D1R8E5</accession>